<dbReference type="PANTHER" id="PTHR45749:SF24">
    <property type="entry name" value="TTF-TYPE DOMAIN-CONTAINING PROTEIN"/>
    <property type="match status" value="1"/>
</dbReference>
<dbReference type="Gramene" id="AET5Gv20982600.1">
    <property type="protein sequence ID" value="AET5Gv20982600.1"/>
    <property type="gene ID" value="AET5Gv20982600"/>
</dbReference>
<organism evidence="2 3">
    <name type="scientific">Aegilops tauschii subsp. strangulata</name>
    <name type="common">Goatgrass</name>
    <dbReference type="NCBI Taxonomy" id="200361"/>
    <lineage>
        <taxon>Eukaryota</taxon>
        <taxon>Viridiplantae</taxon>
        <taxon>Streptophyta</taxon>
        <taxon>Embryophyta</taxon>
        <taxon>Tracheophyta</taxon>
        <taxon>Spermatophyta</taxon>
        <taxon>Magnoliopsida</taxon>
        <taxon>Liliopsida</taxon>
        <taxon>Poales</taxon>
        <taxon>Poaceae</taxon>
        <taxon>BOP clade</taxon>
        <taxon>Pooideae</taxon>
        <taxon>Triticodae</taxon>
        <taxon>Triticeae</taxon>
        <taxon>Triticinae</taxon>
        <taxon>Aegilops</taxon>
    </lineage>
</organism>
<keyword evidence="3" id="KW-1185">Reference proteome</keyword>
<reference evidence="3" key="1">
    <citation type="journal article" date="2014" name="Science">
        <title>Ancient hybridizations among the ancestral genomes of bread wheat.</title>
        <authorList>
            <consortium name="International Wheat Genome Sequencing Consortium,"/>
            <person name="Marcussen T."/>
            <person name="Sandve S.R."/>
            <person name="Heier L."/>
            <person name="Spannagl M."/>
            <person name="Pfeifer M."/>
            <person name="Jakobsen K.S."/>
            <person name="Wulff B.B."/>
            <person name="Steuernagel B."/>
            <person name="Mayer K.F."/>
            <person name="Olsen O.A."/>
        </authorList>
    </citation>
    <scope>NUCLEOTIDE SEQUENCE [LARGE SCALE GENOMIC DNA]</scope>
    <source>
        <strain evidence="3">cv. AL8/78</strain>
    </source>
</reference>
<reference evidence="2" key="4">
    <citation type="submission" date="2019-03" db="UniProtKB">
        <authorList>
            <consortium name="EnsemblPlants"/>
        </authorList>
    </citation>
    <scope>IDENTIFICATION</scope>
</reference>
<evidence type="ECO:0000313" key="3">
    <source>
        <dbReference type="Proteomes" id="UP000015105"/>
    </source>
</evidence>
<dbReference type="STRING" id="200361.A0A453LZF7"/>
<feature type="domain" description="DUF4371" evidence="1">
    <location>
        <begin position="4"/>
        <end position="104"/>
    </location>
</feature>
<evidence type="ECO:0000313" key="2">
    <source>
        <dbReference type="EnsemblPlants" id="AET5Gv20982600.1"/>
    </source>
</evidence>
<dbReference type="AlphaFoldDB" id="A0A453LZF7"/>
<reference evidence="2" key="3">
    <citation type="journal article" date="2017" name="Nature">
        <title>Genome sequence of the progenitor of the wheat D genome Aegilops tauschii.</title>
        <authorList>
            <person name="Luo M.C."/>
            <person name="Gu Y.Q."/>
            <person name="Puiu D."/>
            <person name="Wang H."/>
            <person name="Twardziok S.O."/>
            <person name="Deal K.R."/>
            <person name="Huo N."/>
            <person name="Zhu T."/>
            <person name="Wang L."/>
            <person name="Wang Y."/>
            <person name="McGuire P.E."/>
            <person name="Liu S."/>
            <person name="Long H."/>
            <person name="Ramasamy R.K."/>
            <person name="Rodriguez J.C."/>
            <person name="Van S.L."/>
            <person name="Yuan L."/>
            <person name="Wang Z."/>
            <person name="Xia Z."/>
            <person name="Xiao L."/>
            <person name="Anderson O.D."/>
            <person name="Ouyang S."/>
            <person name="Liang Y."/>
            <person name="Zimin A.V."/>
            <person name="Pertea G."/>
            <person name="Qi P."/>
            <person name="Bennetzen J.L."/>
            <person name="Dai X."/>
            <person name="Dawson M.W."/>
            <person name="Muller H.G."/>
            <person name="Kugler K."/>
            <person name="Rivarola-Duarte L."/>
            <person name="Spannagl M."/>
            <person name="Mayer K.F.X."/>
            <person name="Lu F.H."/>
            <person name="Bevan M.W."/>
            <person name="Leroy P."/>
            <person name="Li P."/>
            <person name="You F.M."/>
            <person name="Sun Q."/>
            <person name="Liu Z."/>
            <person name="Lyons E."/>
            <person name="Wicker T."/>
            <person name="Salzberg S.L."/>
            <person name="Devos K.M."/>
            <person name="Dvorak J."/>
        </authorList>
    </citation>
    <scope>NUCLEOTIDE SEQUENCE [LARGE SCALE GENOMIC DNA]</scope>
    <source>
        <strain evidence="2">cv. AL8/78</strain>
    </source>
</reference>
<accession>A0A453LZF7</accession>
<dbReference type="PANTHER" id="PTHR45749">
    <property type="match status" value="1"/>
</dbReference>
<proteinExistence type="predicted"/>
<evidence type="ECO:0000259" key="1">
    <source>
        <dbReference type="Pfam" id="PF14291"/>
    </source>
</evidence>
<dbReference type="InterPro" id="IPR025398">
    <property type="entry name" value="DUF4371"/>
</dbReference>
<reference evidence="2" key="5">
    <citation type="journal article" date="2021" name="G3 (Bethesda)">
        <title>Aegilops tauschii genome assembly Aet v5.0 features greater sequence contiguity and improved annotation.</title>
        <authorList>
            <person name="Wang L."/>
            <person name="Zhu T."/>
            <person name="Rodriguez J.C."/>
            <person name="Deal K.R."/>
            <person name="Dubcovsky J."/>
            <person name="McGuire P.E."/>
            <person name="Lux T."/>
            <person name="Spannagl M."/>
            <person name="Mayer K.F.X."/>
            <person name="Baldrich P."/>
            <person name="Meyers B.C."/>
            <person name="Huo N."/>
            <person name="Gu Y.Q."/>
            <person name="Zhou H."/>
            <person name="Devos K.M."/>
            <person name="Bennetzen J.L."/>
            <person name="Unver T."/>
            <person name="Budak H."/>
            <person name="Gulick P.J."/>
            <person name="Galiba G."/>
            <person name="Kalapos B."/>
            <person name="Nelson D.R."/>
            <person name="Li P."/>
            <person name="You F.M."/>
            <person name="Luo M.C."/>
            <person name="Dvorak J."/>
        </authorList>
    </citation>
    <scope>NUCLEOTIDE SEQUENCE [LARGE SCALE GENOMIC DNA]</scope>
    <source>
        <strain evidence="2">cv. AL8/78</strain>
    </source>
</reference>
<name>A0A453LZF7_AEGTS</name>
<dbReference type="EnsemblPlants" id="AET5Gv20982600.1">
    <property type="protein sequence ID" value="AET5Gv20982600.1"/>
    <property type="gene ID" value="AET5Gv20982600"/>
</dbReference>
<sequence>MAGDITNSILKIVKVAKYFSVILDCTPDVSHQEQMSLLVRCVHMSDGKIQIMEYFLAFLVVEDTSGLGIFKVLVDSMKSFDLIIDDIRGQGYDNGSNMKGKYKGVQSRLLEVNPRALYMPCACHSLNLTLCDMDKSCGRAVSFFWNCATNICIIQWFYEKMESFC</sequence>
<dbReference type="Proteomes" id="UP000015105">
    <property type="component" value="Chromosome 5D"/>
</dbReference>
<reference evidence="3" key="2">
    <citation type="journal article" date="2017" name="Nat. Plants">
        <title>The Aegilops tauschii genome reveals multiple impacts of transposons.</title>
        <authorList>
            <person name="Zhao G."/>
            <person name="Zou C."/>
            <person name="Li K."/>
            <person name="Wang K."/>
            <person name="Li T."/>
            <person name="Gao L."/>
            <person name="Zhang X."/>
            <person name="Wang H."/>
            <person name="Yang Z."/>
            <person name="Liu X."/>
            <person name="Jiang W."/>
            <person name="Mao L."/>
            <person name="Kong X."/>
            <person name="Jiao Y."/>
            <person name="Jia J."/>
        </authorList>
    </citation>
    <scope>NUCLEOTIDE SEQUENCE [LARGE SCALE GENOMIC DNA]</scope>
    <source>
        <strain evidence="3">cv. AL8/78</strain>
    </source>
</reference>
<dbReference type="Pfam" id="PF14291">
    <property type="entry name" value="DUF4371"/>
    <property type="match status" value="1"/>
</dbReference>
<protein>
    <recommendedName>
        <fullName evidence="1">DUF4371 domain-containing protein</fullName>
    </recommendedName>
</protein>